<dbReference type="GO" id="GO:0000981">
    <property type="term" value="F:DNA-binding transcription factor activity, RNA polymerase II-specific"/>
    <property type="evidence" value="ECO:0007669"/>
    <property type="project" value="InterPro"/>
</dbReference>
<feature type="region of interest" description="Disordered" evidence="2">
    <location>
        <begin position="294"/>
        <end position="345"/>
    </location>
</feature>
<dbReference type="Pfam" id="PF24476">
    <property type="entry name" value="DUF7580"/>
    <property type="match status" value="1"/>
</dbReference>
<dbReference type="SMART" id="SM00066">
    <property type="entry name" value="GAL4"/>
    <property type="match status" value="1"/>
</dbReference>
<keyword evidence="5" id="KW-1185">Reference proteome</keyword>
<evidence type="ECO:0000256" key="1">
    <source>
        <dbReference type="ARBA" id="ARBA00023242"/>
    </source>
</evidence>
<evidence type="ECO:0000256" key="2">
    <source>
        <dbReference type="SAM" id="MobiDB-lite"/>
    </source>
</evidence>
<dbReference type="CDD" id="cd00067">
    <property type="entry name" value="GAL4"/>
    <property type="match status" value="1"/>
</dbReference>
<dbReference type="InterPro" id="IPR056002">
    <property type="entry name" value="DUF7580"/>
</dbReference>
<keyword evidence="1" id="KW-0539">Nucleus</keyword>
<proteinExistence type="predicted"/>
<dbReference type="InterPro" id="IPR036864">
    <property type="entry name" value="Zn2-C6_fun-type_DNA-bd_sf"/>
</dbReference>
<accession>A0A395ML99</accession>
<organism evidence="4 5">
    <name type="scientific">Fusarium flagelliforme</name>
    <dbReference type="NCBI Taxonomy" id="2675880"/>
    <lineage>
        <taxon>Eukaryota</taxon>
        <taxon>Fungi</taxon>
        <taxon>Dikarya</taxon>
        <taxon>Ascomycota</taxon>
        <taxon>Pezizomycotina</taxon>
        <taxon>Sordariomycetes</taxon>
        <taxon>Hypocreomycetidae</taxon>
        <taxon>Hypocreales</taxon>
        <taxon>Nectriaceae</taxon>
        <taxon>Fusarium</taxon>
        <taxon>Fusarium incarnatum-equiseti species complex</taxon>
    </lineage>
</organism>
<dbReference type="EMBL" id="PXXK01000203">
    <property type="protein sequence ID" value="RFN48580.1"/>
    <property type="molecule type" value="Genomic_DNA"/>
</dbReference>
<dbReference type="PANTHER" id="PTHR35186">
    <property type="entry name" value="ANK_REP_REGION DOMAIN-CONTAINING PROTEIN"/>
    <property type="match status" value="1"/>
</dbReference>
<dbReference type="Proteomes" id="UP000265631">
    <property type="component" value="Unassembled WGS sequence"/>
</dbReference>
<feature type="domain" description="Zn(2)-C6 fungal-type" evidence="3">
    <location>
        <begin position="566"/>
        <end position="595"/>
    </location>
</feature>
<protein>
    <submittedName>
        <fullName evidence="4">Protein prib</fullName>
    </submittedName>
</protein>
<sequence>MSGFEIAGVVLGLFPIVCDTAKDLSGVFRDAQSWWRFEREFEDFILEIEKQQIAFSQILEILFDPLHQLSLTEREALESQPNSPLWFDLRIQAVLRDRIRQKYLGWFMRQLGDINDALKELLGLLPIEKAYHLDSSSLESAMFRIKTSFSHRKNELLARIEARNKDLYEFLERASHVQHSRVSTPTAPKGSAKIVSSFLEFQEQAKTIFSGFQRHWACSCNCNGLHSCSISAQGSDLKALFDNGTETRHVKVEIEVKAKPPDVEKVSPSSNGATSQEAVDNLRHQVTIKNKSKSLSAFSNPGNVETGSNCDKGLERPTEKLKKSIKRQTVRFDSPPPPNVTTTTLPSITSRCDQPIEDVCLAIKKQTQESCLGFLKLPGENLFLHADPPGRTQLLKKQTLEEFMNATPRRASRLELGMAVATTVLKLGPSWVPESWQKSSLVLLQTPDSVPQPYISHPSIQTASPSSSAKTKATLLALGIMLLELLFCDTLERQPFRADYLGNGGQPNDMTDFCTAMKWQKKVEQDFGDKLAHAIESCVKCAFEPVADLSPNMEVPGDKNLQHQVACFSCRASRQKCDRQDPCSRCSMHDRVCKYPARSNRGRKHGSTNVDKLLSRIEESGAREEIIAALLNTSLPSPNTTVSIRGTPWTQAQRSRDTSQPRPDTPEEDECEKPEDLISPLSIVTTAIATNTSAQCEKLRSQMPMQPGMREAIMAPIKERLGAYFSSQRAQQKDWDVLATQSVDCPFKLEKVTCDPLASRLIDDSDAAVYFQLFFQTRNPLVGLLDATLHTFEYVYANSFTLFSVICALGCAMSARPRDRAIYPVLINLANGNVRWSIAAAVKSLSTIQAIVNMQYWAPVSARQVDDTSSLCLSHAIQLAREMGIDRADVIREYVNSECEDQSPEFKKRCIRNYERTWLRTLIADKGFGIMNGRLNSVNWKDIPRSATEWWKSSLAEPTDRMLSGIIEIRRLLLSQVDKRKQTSTPTPSSILEWHKEAYDTLTRLRNERCTPDETPSAKSLPVLAFYMDLSILVLNAQALRDIDAAVAIDNSASEALLNIERKSIEVASRALHSLGTDKTMIELALGFQNNQYLMICHAMTEILRAIKRGALTTEEISTAAEKVISVIPLLDNIVQLLPSSSAAHLYFDLARFFACQIDSLMGASDPQEMRETIDSGMFTNDWFKSMDMGMPDVYTMLDMGYLGVESMMVDTDNFLGLDDLGSIG</sequence>
<dbReference type="CDD" id="cd12148">
    <property type="entry name" value="fungal_TF_MHR"/>
    <property type="match status" value="1"/>
</dbReference>
<dbReference type="GO" id="GO:0008270">
    <property type="term" value="F:zinc ion binding"/>
    <property type="evidence" value="ECO:0007669"/>
    <property type="project" value="InterPro"/>
</dbReference>
<dbReference type="Gene3D" id="4.10.240.10">
    <property type="entry name" value="Zn(2)-C6 fungal-type DNA-binding domain"/>
    <property type="match status" value="1"/>
</dbReference>
<dbReference type="SUPFAM" id="SSF57701">
    <property type="entry name" value="Zn2/Cys6 DNA-binding domain"/>
    <property type="match status" value="1"/>
</dbReference>
<feature type="region of interest" description="Disordered" evidence="2">
    <location>
        <begin position="637"/>
        <end position="676"/>
    </location>
</feature>
<evidence type="ECO:0000313" key="5">
    <source>
        <dbReference type="Proteomes" id="UP000265631"/>
    </source>
</evidence>
<dbReference type="PROSITE" id="PS50048">
    <property type="entry name" value="ZN2_CY6_FUNGAL_2"/>
    <property type="match status" value="1"/>
</dbReference>
<evidence type="ECO:0000313" key="4">
    <source>
        <dbReference type="EMBL" id="RFN48580.1"/>
    </source>
</evidence>
<dbReference type="PANTHER" id="PTHR35186:SF4">
    <property type="entry name" value="PRION-INHIBITION AND PROPAGATION HELO DOMAIN-CONTAINING PROTEIN"/>
    <property type="match status" value="1"/>
</dbReference>
<dbReference type="InterPro" id="IPR001138">
    <property type="entry name" value="Zn2Cys6_DnaBD"/>
</dbReference>
<gene>
    <name evidence="4" type="ORF">FIE12Z_7160</name>
</gene>
<dbReference type="STRING" id="2594813.A0A395ML99"/>
<feature type="compositionally biased region" description="Polar residues" evidence="2">
    <location>
        <begin position="637"/>
        <end position="653"/>
    </location>
</feature>
<evidence type="ECO:0000259" key="3">
    <source>
        <dbReference type="PROSITE" id="PS50048"/>
    </source>
</evidence>
<name>A0A395ML99_9HYPO</name>
<reference evidence="4 5" key="1">
    <citation type="journal article" date="2018" name="PLoS Pathog.">
        <title>Evolution of structural diversity of trichothecenes, a family of toxins produced by plant pathogenic and entomopathogenic fungi.</title>
        <authorList>
            <person name="Proctor R.H."/>
            <person name="McCormick S.P."/>
            <person name="Kim H.S."/>
            <person name="Cardoza R.E."/>
            <person name="Stanley A.M."/>
            <person name="Lindo L."/>
            <person name="Kelly A."/>
            <person name="Brown D.W."/>
            <person name="Lee T."/>
            <person name="Vaughan M.M."/>
            <person name="Alexander N.J."/>
            <person name="Busman M."/>
            <person name="Gutierrez S."/>
        </authorList>
    </citation>
    <scope>NUCLEOTIDE SEQUENCE [LARGE SCALE GENOMIC DNA]</scope>
    <source>
        <strain evidence="4 5">NRRL 13405</strain>
    </source>
</reference>
<dbReference type="PROSITE" id="PS00463">
    <property type="entry name" value="ZN2_CY6_FUNGAL_1"/>
    <property type="match status" value="1"/>
</dbReference>
<comment type="caution">
    <text evidence="4">The sequence shown here is derived from an EMBL/GenBank/DDBJ whole genome shotgun (WGS) entry which is preliminary data.</text>
</comment>
<feature type="compositionally biased region" description="Basic and acidic residues" evidence="2">
    <location>
        <begin position="312"/>
        <end position="322"/>
    </location>
</feature>
<dbReference type="Pfam" id="PF00172">
    <property type="entry name" value="Zn_clus"/>
    <property type="match status" value="1"/>
</dbReference>
<dbReference type="AlphaFoldDB" id="A0A395ML99"/>
<feature type="compositionally biased region" description="Polar residues" evidence="2">
    <location>
        <begin position="294"/>
        <end position="309"/>
    </location>
</feature>